<reference evidence="2 3" key="1">
    <citation type="submission" date="2020-07" db="EMBL/GenBank/DDBJ databases">
        <title>Novel species isolated from subtropical streams in China.</title>
        <authorList>
            <person name="Lu H."/>
        </authorList>
    </citation>
    <scope>NUCLEOTIDE SEQUENCE [LARGE SCALE GENOMIC DNA]</scope>
    <source>
        <strain evidence="2 3">LX47W</strain>
    </source>
</reference>
<dbReference type="PANTHER" id="PTHR34322:SF2">
    <property type="entry name" value="TRANSPOSASE IS200-LIKE DOMAIN-CONTAINING PROTEIN"/>
    <property type="match status" value="1"/>
</dbReference>
<sequence>MPRHARVILANVPIHLIQRGHNRQACFFSDKDCDNYLAWLQTHAEEAECTIHAYALMCNHVHLLLSASNPTALAAMMKTQNQRYVRYINKTYRRTGTLWEGRFRSCLTQEDTYFFTCQRYIELNPVRASIVAHPADYRWSSYRANAEGEPSSLVRPHPLYIALGKDDAERQEAYRGLFTDVLRPELVEQIRRATSGNYALGNVQFIEQLNRTLGRAVTPGKRGRRPNP</sequence>
<evidence type="ECO:0000259" key="1">
    <source>
        <dbReference type="SMART" id="SM01321"/>
    </source>
</evidence>
<dbReference type="InterPro" id="IPR036515">
    <property type="entry name" value="Transposase_17_sf"/>
</dbReference>
<dbReference type="RefSeq" id="WP_182152950.1">
    <property type="nucleotide sequence ID" value="NZ_JACEZU010000003.1"/>
</dbReference>
<dbReference type="InterPro" id="IPR002686">
    <property type="entry name" value="Transposase_17"/>
</dbReference>
<dbReference type="PANTHER" id="PTHR34322">
    <property type="entry name" value="TRANSPOSASE, Y1_TNP DOMAIN-CONTAINING"/>
    <property type="match status" value="1"/>
</dbReference>
<evidence type="ECO:0000313" key="3">
    <source>
        <dbReference type="Proteomes" id="UP000573499"/>
    </source>
</evidence>
<dbReference type="AlphaFoldDB" id="A0A7W2IK27"/>
<dbReference type="SUPFAM" id="SSF143422">
    <property type="entry name" value="Transposase IS200-like"/>
    <property type="match status" value="1"/>
</dbReference>
<dbReference type="SMART" id="SM01321">
    <property type="entry name" value="Y1_Tnp"/>
    <property type="match status" value="1"/>
</dbReference>
<name>A0A7W2IK27_9BURK</name>
<protein>
    <submittedName>
        <fullName evidence="2">Transposase</fullName>
    </submittedName>
</protein>
<dbReference type="EMBL" id="JACEZU010000003">
    <property type="protein sequence ID" value="MBA5687123.1"/>
    <property type="molecule type" value="Genomic_DNA"/>
</dbReference>
<comment type="caution">
    <text evidence="2">The sequence shown here is derived from an EMBL/GenBank/DDBJ whole genome shotgun (WGS) entry which is preliminary data.</text>
</comment>
<accession>A0A7W2IK27</accession>
<dbReference type="GO" id="GO:0004803">
    <property type="term" value="F:transposase activity"/>
    <property type="evidence" value="ECO:0007669"/>
    <property type="project" value="InterPro"/>
</dbReference>
<dbReference type="GO" id="GO:0003677">
    <property type="term" value="F:DNA binding"/>
    <property type="evidence" value="ECO:0007669"/>
    <property type="project" value="InterPro"/>
</dbReference>
<feature type="domain" description="Transposase IS200-like" evidence="1">
    <location>
        <begin position="9"/>
        <end position="124"/>
    </location>
</feature>
<organism evidence="2 3">
    <name type="scientific">Rugamonas apoptosis</name>
    <dbReference type="NCBI Taxonomy" id="2758570"/>
    <lineage>
        <taxon>Bacteria</taxon>
        <taxon>Pseudomonadati</taxon>
        <taxon>Pseudomonadota</taxon>
        <taxon>Betaproteobacteria</taxon>
        <taxon>Burkholderiales</taxon>
        <taxon>Oxalobacteraceae</taxon>
        <taxon>Telluria group</taxon>
        <taxon>Rugamonas</taxon>
    </lineage>
</organism>
<dbReference type="Pfam" id="PF01797">
    <property type="entry name" value="Y1_Tnp"/>
    <property type="match status" value="1"/>
</dbReference>
<dbReference type="Gene3D" id="3.30.70.1290">
    <property type="entry name" value="Transposase IS200-like"/>
    <property type="match status" value="1"/>
</dbReference>
<dbReference type="Proteomes" id="UP000573499">
    <property type="component" value="Unassembled WGS sequence"/>
</dbReference>
<gene>
    <name evidence="2" type="ORF">H3H39_08655</name>
</gene>
<evidence type="ECO:0000313" key="2">
    <source>
        <dbReference type="EMBL" id="MBA5687123.1"/>
    </source>
</evidence>
<proteinExistence type="predicted"/>
<keyword evidence="3" id="KW-1185">Reference proteome</keyword>
<dbReference type="GO" id="GO:0006313">
    <property type="term" value="P:DNA transposition"/>
    <property type="evidence" value="ECO:0007669"/>
    <property type="project" value="InterPro"/>
</dbReference>